<keyword evidence="3" id="KW-0732">Signal</keyword>
<dbReference type="Pfam" id="PF02018">
    <property type="entry name" value="CBM_4_9"/>
    <property type="match status" value="1"/>
</dbReference>
<gene>
    <name evidence="5" type="ORF">ACFSSA_11345</name>
</gene>
<dbReference type="SUPFAM" id="SSF49899">
    <property type="entry name" value="Concanavalin A-like lectins/glucanases"/>
    <property type="match status" value="1"/>
</dbReference>
<organism evidence="5 6">
    <name type="scientific">Luteolibacter algae</name>
    <dbReference type="NCBI Taxonomy" id="454151"/>
    <lineage>
        <taxon>Bacteria</taxon>
        <taxon>Pseudomonadati</taxon>
        <taxon>Verrucomicrobiota</taxon>
        <taxon>Verrucomicrobiia</taxon>
        <taxon>Verrucomicrobiales</taxon>
        <taxon>Verrucomicrobiaceae</taxon>
        <taxon>Luteolibacter</taxon>
    </lineage>
</organism>
<dbReference type="InterPro" id="IPR050546">
    <property type="entry name" value="Glycosyl_Hydrlase_16"/>
</dbReference>
<evidence type="ECO:0000313" key="5">
    <source>
        <dbReference type="EMBL" id="MFD2257270.1"/>
    </source>
</evidence>
<dbReference type="RefSeq" id="WP_386820556.1">
    <property type="nucleotide sequence ID" value="NZ_JBHUIT010000024.1"/>
</dbReference>
<comment type="caution">
    <text evidence="5">The sequence shown here is derived from an EMBL/GenBank/DDBJ whole genome shotgun (WGS) entry which is preliminary data.</text>
</comment>
<evidence type="ECO:0000313" key="6">
    <source>
        <dbReference type="Proteomes" id="UP001597375"/>
    </source>
</evidence>
<dbReference type="PROSITE" id="PS51762">
    <property type="entry name" value="GH16_2"/>
    <property type="match status" value="1"/>
</dbReference>
<dbReference type="EMBL" id="JBHUIT010000024">
    <property type="protein sequence ID" value="MFD2257270.1"/>
    <property type="molecule type" value="Genomic_DNA"/>
</dbReference>
<protein>
    <submittedName>
        <fullName evidence="5">Family 16 glycosylhydrolase</fullName>
    </submittedName>
</protein>
<dbReference type="Proteomes" id="UP001597375">
    <property type="component" value="Unassembled WGS sequence"/>
</dbReference>
<dbReference type="InterPro" id="IPR003305">
    <property type="entry name" value="CenC_carb-bd"/>
</dbReference>
<dbReference type="InterPro" id="IPR013320">
    <property type="entry name" value="ConA-like_dom_sf"/>
</dbReference>
<proteinExistence type="inferred from homology"/>
<comment type="similarity">
    <text evidence="1">Belongs to the glycosyl hydrolase 16 family.</text>
</comment>
<feature type="signal peptide" evidence="3">
    <location>
        <begin position="1"/>
        <end position="19"/>
    </location>
</feature>
<accession>A0ABW5D9M5</accession>
<sequence>MKLNPLLVLPCLSISTAMAGEILPYTDPGNDGGWKLNEKVSDEFEGDALDMEKWLNLGLDGNYHGEWKGRAPSQFNPANVSLRDGKLVIASRWDPGFEFSDSKFNNGFHYGKPAPVTTGSIISRHKFKYGYMEMRCKAADGPVSSSFWSTGPGGEIDVFEHFGANPEKPHSEKRFHTSFHDWRKGSQTFGKRIWTNDHMLDFRVADDFHIYGLEWAEDFLKIFVDGRLVNCVTKDELGDKWVATSEQKIWIDCETFDWEIKPSALKESDFDENVEFIVDYCRIWQREGEASGCEERENLVSNESFEKGMDSWSGAAEIVSGKSRAGDSSALLKKDARIEQTIKVRPNTTYMLSAWVASPAENQANVWIAGRLGANGFGKDESSTTFIFPYYQEKSLQIKTGQDTETISVFFENKSKNGSVIVDQITLTEAPDLSAK</sequence>
<keyword evidence="2" id="KW-0378">Hydrolase</keyword>
<keyword evidence="6" id="KW-1185">Reference proteome</keyword>
<dbReference type="Pfam" id="PF00722">
    <property type="entry name" value="Glyco_hydro_16"/>
    <property type="match status" value="1"/>
</dbReference>
<dbReference type="Gene3D" id="2.60.120.260">
    <property type="entry name" value="Galactose-binding domain-like"/>
    <property type="match status" value="1"/>
</dbReference>
<evidence type="ECO:0000256" key="3">
    <source>
        <dbReference type="SAM" id="SignalP"/>
    </source>
</evidence>
<dbReference type="Gene3D" id="2.60.120.200">
    <property type="match status" value="1"/>
</dbReference>
<reference evidence="6" key="1">
    <citation type="journal article" date="2019" name="Int. J. Syst. Evol. Microbiol.">
        <title>The Global Catalogue of Microorganisms (GCM) 10K type strain sequencing project: providing services to taxonomists for standard genome sequencing and annotation.</title>
        <authorList>
            <consortium name="The Broad Institute Genomics Platform"/>
            <consortium name="The Broad Institute Genome Sequencing Center for Infectious Disease"/>
            <person name="Wu L."/>
            <person name="Ma J."/>
        </authorList>
    </citation>
    <scope>NUCLEOTIDE SEQUENCE [LARGE SCALE GENOMIC DNA]</scope>
    <source>
        <strain evidence="6">CGMCC 4.7106</strain>
    </source>
</reference>
<evidence type="ECO:0000256" key="1">
    <source>
        <dbReference type="ARBA" id="ARBA00006865"/>
    </source>
</evidence>
<feature type="chain" id="PRO_5046322878" evidence="3">
    <location>
        <begin position="20"/>
        <end position="436"/>
    </location>
</feature>
<dbReference type="SUPFAM" id="SSF49785">
    <property type="entry name" value="Galactose-binding domain-like"/>
    <property type="match status" value="1"/>
</dbReference>
<dbReference type="PANTHER" id="PTHR10963">
    <property type="entry name" value="GLYCOSYL HYDROLASE-RELATED"/>
    <property type="match status" value="1"/>
</dbReference>
<feature type="domain" description="GH16" evidence="4">
    <location>
        <begin position="16"/>
        <end position="289"/>
    </location>
</feature>
<dbReference type="InterPro" id="IPR000757">
    <property type="entry name" value="Beta-glucanase-like"/>
</dbReference>
<dbReference type="InterPro" id="IPR008979">
    <property type="entry name" value="Galactose-bd-like_sf"/>
</dbReference>
<evidence type="ECO:0000259" key="4">
    <source>
        <dbReference type="PROSITE" id="PS51762"/>
    </source>
</evidence>
<dbReference type="PANTHER" id="PTHR10963:SF55">
    <property type="entry name" value="GLYCOSIDE HYDROLASE FAMILY 16 PROTEIN"/>
    <property type="match status" value="1"/>
</dbReference>
<evidence type="ECO:0000256" key="2">
    <source>
        <dbReference type="ARBA" id="ARBA00022801"/>
    </source>
</evidence>
<name>A0ABW5D9M5_9BACT</name>